<dbReference type="PANTHER" id="PTHR31356:SF66">
    <property type="entry name" value="CATALASE-PEROXIDASE"/>
    <property type="match status" value="1"/>
</dbReference>
<dbReference type="Gene3D" id="1.10.420.10">
    <property type="entry name" value="Peroxidase, domain 2"/>
    <property type="match status" value="1"/>
</dbReference>
<dbReference type="InterPro" id="IPR010987">
    <property type="entry name" value="Glutathione-S-Trfase_C-like"/>
</dbReference>
<evidence type="ECO:0000256" key="2">
    <source>
        <dbReference type="ARBA" id="ARBA00006873"/>
    </source>
</evidence>
<dbReference type="PROSITE" id="PS50404">
    <property type="entry name" value="GST_NTER"/>
    <property type="match status" value="1"/>
</dbReference>
<dbReference type="Gene3D" id="1.20.1050.10">
    <property type="match status" value="1"/>
</dbReference>
<dbReference type="GO" id="GO:0004364">
    <property type="term" value="F:glutathione transferase activity"/>
    <property type="evidence" value="ECO:0007669"/>
    <property type="project" value="UniProtKB-EC"/>
</dbReference>
<dbReference type="SUPFAM" id="SSF47616">
    <property type="entry name" value="GST C-terminal domain-like"/>
    <property type="match status" value="1"/>
</dbReference>
<comment type="catalytic activity">
    <reaction evidence="7">
        <text>RX + glutathione = an S-substituted glutathione + a halide anion + H(+)</text>
        <dbReference type="Rhea" id="RHEA:16437"/>
        <dbReference type="ChEBI" id="CHEBI:15378"/>
        <dbReference type="ChEBI" id="CHEBI:16042"/>
        <dbReference type="ChEBI" id="CHEBI:17792"/>
        <dbReference type="ChEBI" id="CHEBI:57925"/>
        <dbReference type="ChEBI" id="CHEBI:90779"/>
        <dbReference type="EC" id="2.5.1.18"/>
    </reaction>
</comment>
<dbReference type="FunFam" id="1.10.520.10:FF:000007">
    <property type="entry name" value="L-ascorbate peroxidase S chloroplastic/mitochondrial"/>
    <property type="match status" value="1"/>
</dbReference>
<dbReference type="PANTHER" id="PTHR31356">
    <property type="entry name" value="THYLAKOID LUMENAL 29 KDA PROTEIN, CHLOROPLASTIC-RELATED"/>
    <property type="match status" value="1"/>
</dbReference>
<dbReference type="Pfam" id="PF00141">
    <property type="entry name" value="peroxidase"/>
    <property type="match status" value="1"/>
</dbReference>
<dbReference type="GO" id="GO:0004601">
    <property type="term" value="F:peroxidase activity"/>
    <property type="evidence" value="ECO:0000318"/>
    <property type="project" value="GO_Central"/>
</dbReference>
<dbReference type="InterPro" id="IPR034347">
    <property type="entry name" value="GST_Phi_C"/>
</dbReference>
<dbReference type="PROSITE" id="PS50873">
    <property type="entry name" value="PEROXIDASE_4"/>
    <property type="match status" value="1"/>
</dbReference>
<evidence type="ECO:0000256" key="1">
    <source>
        <dbReference type="ARBA" id="ARBA00001970"/>
    </source>
</evidence>
<keyword evidence="12" id="KW-0575">Peroxidase</keyword>
<dbReference type="AlphaFoldDB" id="A0A1Y1HMX1"/>
<dbReference type="InterPro" id="IPR004045">
    <property type="entry name" value="Glutathione_S-Trfase_N"/>
</dbReference>
<accession>A0A1Y1HMX1</accession>
<dbReference type="InterPro" id="IPR002016">
    <property type="entry name" value="Haem_peroxidase"/>
</dbReference>
<sequence length="539" mass="59387">MKHRANVFELLNSGKEVVQGEVKMAPLKIHGLSLSTCTRRVMTTCLEKNVDFELVEVDLMKGAHKAPEFLALQPFGQVPVLVDGDLTMFESRAMARYIATKWAGQGTDLFGKTEKQRALVDTWLEVEGQNYNPPVATIVGQVVFAPMFGGQTDMKVVEEQIQKLEKVLDVYEDHLAKNQYLAGDEFTLADLSHLPYTALLLKTDAGAGFLRRAHLKAWWERISTRPSWLKITGTESARNVEEYTAQLKGAAEALKQLFHSTHANPICVRIGWHDSGTYDKNISASEWPKAGGAVGSIRFKPELLHGANAGLDQALALLEPIKQRYPSISYADLFQLASKIGIQEAGGPKLPLRFGRVDVDTPEHCSPEGNLPAAVPGTAKAGGGLASKESAGEHLRRIFYRMGLTDQDIVALSGAHTIGRSHNDRSGFGADKTKYTEGGDIGTPGGSSWVPDWLVFNNSYYQVTKDVANGWVDPAEKHDPELISFSTDQVIFKDPEFAKYAEKYRESQDAFFADYAVSHKKLSELGSKFDPPEGIEVDF</sequence>
<dbReference type="SFLD" id="SFLDG01154">
    <property type="entry name" value="Main.5:_Phi-like"/>
    <property type="match status" value="1"/>
</dbReference>
<evidence type="ECO:0000256" key="3">
    <source>
        <dbReference type="ARBA" id="ARBA00010128"/>
    </source>
</evidence>
<evidence type="ECO:0000256" key="5">
    <source>
        <dbReference type="ARBA" id="ARBA00022679"/>
    </source>
</evidence>
<dbReference type="PROSITE" id="PS00435">
    <property type="entry name" value="PEROXIDASE_1"/>
    <property type="match status" value="1"/>
</dbReference>
<evidence type="ECO:0000259" key="11">
    <source>
        <dbReference type="PROSITE" id="PS50873"/>
    </source>
</evidence>
<gene>
    <name evidence="12" type="ORF">KFL_000430220</name>
</gene>
<dbReference type="Gene3D" id="1.10.520.10">
    <property type="match status" value="1"/>
</dbReference>
<dbReference type="GO" id="GO:0000302">
    <property type="term" value="P:response to reactive oxygen species"/>
    <property type="evidence" value="ECO:0000318"/>
    <property type="project" value="GO_Central"/>
</dbReference>
<dbReference type="SFLD" id="SFLDS00019">
    <property type="entry name" value="Glutathione_Transferase_(cytos"/>
    <property type="match status" value="1"/>
</dbReference>
<evidence type="ECO:0000313" key="13">
    <source>
        <dbReference type="Proteomes" id="UP000054558"/>
    </source>
</evidence>
<dbReference type="GO" id="GO:0034599">
    <property type="term" value="P:cellular response to oxidative stress"/>
    <property type="evidence" value="ECO:0000318"/>
    <property type="project" value="GO_Central"/>
</dbReference>
<dbReference type="InterPro" id="IPR044831">
    <property type="entry name" value="Ccp1-like"/>
</dbReference>
<evidence type="ECO:0000256" key="6">
    <source>
        <dbReference type="ARBA" id="ARBA00023002"/>
    </source>
</evidence>
<dbReference type="FunFam" id="3.40.30.10:FF:000016">
    <property type="entry name" value="Glutathione S-transferase F2"/>
    <property type="match status" value="1"/>
</dbReference>
<dbReference type="CDD" id="cd03187">
    <property type="entry name" value="GST_C_Phi"/>
    <property type="match status" value="1"/>
</dbReference>
<dbReference type="EC" id="2.5.1.18" evidence="4"/>
<dbReference type="STRING" id="105231.A0A1Y1HMX1"/>
<dbReference type="EMBL" id="DF236992">
    <property type="protein sequence ID" value="GAQ79980.1"/>
    <property type="molecule type" value="Genomic_DNA"/>
</dbReference>
<dbReference type="PRINTS" id="PR00458">
    <property type="entry name" value="PEROXIDASE"/>
</dbReference>
<keyword evidence="5" id="KW-0808">Transferase</keyword>
<evidence type="ECO:0000256" key="7">
    <source>
        <dbReference type="ARBA" id="ARBA00047960"/>
    </source>
</evidence>
<dbReference type="InterPro" id="IPR004046">
    <property type="entry name" value="GST_C"/>
</dbReference>
<comment type="cofactor">
    <cofactor evidence="1">
        <name>heme b</name>
        <dbReference type="ChEBI" id="CHEBI:60344"/>
    </cofactor>
</comment>
<dbReference type="PROSITE" id="PS50405">
    <property type="entry name" value="GST_CTER"/>
    <property type="match status" value="1"/>
</dbReference>
<evidence type="ECO:0000259" key="10">
    <source>
        <dbReference type="PROSITE" id="PS50405"/>
    </source>
</evidence>
<feature type="domain" description="GST N-terminal" evidence="9">
    <location>
        <begin position="25"/>
        <end position="106"/>
    </location>
</feature>
<dbReference type="Pfam" id="PF02798">
    <property type="entry name" value="GST_N"/>
    <property type="match status" value="1"/>
</dbReference>
<dbReference type="Pfam" id="PF00043">
    <property type="entry name" value="GST_C"/>
    <property type="match status" value="1"/>
</dbReference>
<protein>
    <recommendedName>
        <fullName evidence="4">glutathione transferase</fullName>
        <ecNumber evidence="4">2.5.1.18</ecNumber>
    </recommendedName>
</protein>
<feature type="region of interest" description="Disordered" evidence="8">
    <location>
        <begin position="363"/>
        <end position="387"/>
    </location>
</feature>
<dbReference type="FunFam" id="1.20.1050.10:FF:000004">
    <property type="entry name" value="Glutathione S-transferase F2"/>
    <property type="match status" value="1"/>
</dbReference>
<reference evidence="12 13" key="1">
    <citation type="journal article" date="2014" name="Nat. Commun.">
        <title>Klebsormidium flaccidum genome reveals primary factors for plant terrestrial adaptation.</title>
        <authorList>
            <person name="Hori K."/>
            <person name="Maruyama F."/>
            <person name="Fujisawa T."/>
            <person name="Togashi T."/>
            <person name="Yamamoto N."/>
            <person name="Seo M."/>
            <person name="Sato S."/>
            <person name="Yamada T."/>
            <person name="Mori H."/>
            <person name="Tajima N."/>
            <person name="Moriyama T."/>
            <person name="Ikeuchi M."/>
            <person name="Watanabe M."/>
            <person name="Wada H."/>
            <person name="Kobayashi K."/>
            <person name="Saito M."/>
            <person name="Masuda T."/>
            <person name="Sasaki-Sekimoto Y."/>
            <person name="Mashiguchi K."/>
            <person name="Awai K."/>
            <person name="Shimojima M."/>
            <person name="Masuda S."/>
            <person name="Iwai M."/>
            <person name="Nobusawa T."/>
            <person name="Narise T."/>
            <person name="Kondo S."/>
            <person name="Saito H."/>
            <person name="Sato R."/>
            <person name="Murakawa M."/>
            <person name="Ihara Y."/>
            <person name="Oshima-Yamada Y."/>
            <person name="Ohtaka K."/>
            <person name="Satoh M."/>
            <person name="Sonobe K."/>
            <person name="Ishii M."/>
            <person name="Ohtani R."/>
            <person name="Kanamori-Sato M."/>
            <person name="Honoki R."/>
            <person name="Miyazaki D."/>
            <person name="Mochizuki H."/>
            <person name="Umetsu J."/>
            <person name="Higashi K."/>
            <person name="Shibata D."/>
            <person name="Kamiya Y."/>
            <person name="Sato N."/>
            <person name="Nakamura Y."/>
            <person name="Tabata S."/>
            <person name="Ida S."/>
            <person name="Kurokawa K."/>
            <person name="Ohta H."/>
        </authorList>
    </citation>
    <scope>NUCLEOTIDE SEQUENCE [LARGE SCALE GENOMIC DNA]</scope>
    <source>
        <strain evidence="12 13">NIES-2285</strain>
    </source>
</reference>
<keyword evidence="6" id="KW-0560">Oxidoreductase</keyword>
<dbReference type="Proteomes" id="UP000054558">
    <property type="component" value="Unassembled WGS sequence"/>
</dbReference>
<evidence type="ECO:0000256" key="8">
    <source>
        <dbReference type="SAM" id="MobiDB-lite"/>
    </source>
</evidence>
<proteinExistence type="inferred from homology"/>
<dbReference type="InterPro" id="IPR036249">
    <property type="entry name" value="Thioredoxin-like_sf"/>
</dbReference>
<dbReference type="Gene3D" id="3.40.30.10">
    <property type="entry name" value="Glutaredoxin"/>
    <property type="match status" value="1"/>
</dbReference>
<evidence type="ECO:0000256" key="4">
    <source>
        <dbReference type="ARBA" id="ARBA00012452"/>
    </source>
</evidence>
<keyword evidence="13" id="KW-1185">Reference proteome</keyword>
<dbReference type="SUPFAM" id="SSF48113">
    <property type="entry name" value="Heme-dependent peroxidases"/>
    <property type="match status" value="1"/>
</dbReference>
<dbReference type="CDD" id="cd03053">
    <property type="entry name" value="GST_N_Phi"/>
    <property type="match status" value="1"/>
</dbReference>
<feature type="domain" description="Plant heme peroxidase family profile" evidence="11">
    <location>
        <begin position="311"/>
        <end position="539"/>
    </location>
</feature>
<comment type="similarity">
    <text evidence="2">Belongs to the peroxidase family. Ascorbate peroxidase subfamily.</text>
</comment>
<dbReference type="SUPFAM" id="SSF52833">
    <property type="entry name" value="Thioredoxin-like"/>
    <property type="match status" value="1"/>
</dbReference>
<evidence type="ECO:0000259" key="9">
    <source>
        <dbReference type="PROSITE" id="PS50404"/>
    </source>
</evidence>
<dbReference type="GO" id="GO:0020037">
    <property type="term" value="F:heme binding"/>
    <property type="evidence" value="ECO:0007669"/>
    <property type="project" value="InterPro"/>
</dbReference>
<dbReference type="SFLD" id="SFLDG00358">
    <property type="entry name" value="Main_(cytGST)"/>
    <property type="match status" value="1"/>
</dbReference>
<dbReference type="InterPro" id="IPR010255">
    <property type="entry name" value="Haem_peroxidase_sf"/>
</dbReference>
<feature type="domain" description="GST C-terminal" evidence="10">
    <location>
        <begin position="113"/>
        <end position="243"/>
    </location>
</feature>
<organism evidence="12 13">
    <name type="scientific">Klebsormidium nitens</name>
    <name type="common">Green alga</name>
    <name type="synonym">Ulothrix nitens</name>
    <dbReference type="NCBI Taxonomy" id="105231"/>
    <lineage>
        <taxon>Eukaryota</taxon>
        <taxon>Viridiplantae</taxon>
        <taxon>Streptophyta</taxon>
        <taxon>Klebsormidiophyceae</taxon>
        <taxon>Klebsormidiales</taxon>
        <taxon>Klebsormidiaceae</taxon>
        <taxon>Klebsormidium</taxon>
    </lineage>
</organism>
<name>A0A1Y1HMX1_KLENI</name>
<dbReference type="OrthoDB" id="422574at2759"/>
<dbReference type="InterPro" id="IPR019793">
    <property type="entry name" value="Peroxidases_heam-ligand_BS"/>
</dbReference>
<dbReference type="InterPro" id="IPR036282">
    <property type="entry name" value="Glutathione-S-Trfase_C_sf"/>
</dbReference>
<dbReference type="GO" id="GO:0042744">
    <property type="term" value="P:hydrogen peroxide catabolic process"/>
    <property type="evidence" value="ECO:0000318"/>
    <property type="project" value="GO_Central"/>
</dbReference>
<evidence type="ECO:0000313" key="12">
    <source>
        <dbReference type="EMBL" id="GAQ79980.1"/>
    </source>
</evidence>
<comment type="similarity">
    <text evidence="3">Belongs to the GST superfamily. Phi family.</text>
</comment>
<dbReference type="InterPro" id="IPR040079">
    <property type="entry name" value="Glutathione_S-Trfase"/>
</dbReference>